<dbReference type="EMBL" id="OZ023703">
    <property type="protein sequence ID" value="CAK9871245.1"/>
    <property type="molecule type" value="Genomic_DNA"/>
</dbReference>
<name>A0ABP1B7T0_9BRYO</name>
<dbReference type="Proteomes" id="UP001497522">
    <property type="component" value="Chromosome 2"/>
</dbReference>
<evidence type="ECO:0000313" key="2">
    <source>
        <dbReference type="EMBL" id="CAK9871245.1"/>
    </source>
</evidence>
<feature type="domain" description="26S proteasome non-ATPase regulatory subunit 3 N-terminal TPR repeats" evidence="1">
    <location>
        <begin position="23"/>
        <end position="139"/>
    </location>
</feature>
<reference evidence="2 3" key="1">
    <citation type="submission" date="2024-03" db="EMBL/GenBank/DDBJ databases">
        <authorList>
            <consortium name="ELIXIR-Norway"/>
            <consortium name="Elixir Norway"/>
        </authorList>
    </citation>
    <scope>NUCLEOTIDE SEQUENCE [LARGE SCALE GENOMIC DNA]</scope>
</reference>
<accession>A0ABP1B7T0</accession>
<gene>
    <name evidence="2" type="ORF">CSSPJE1EN2_LOCUS13913</name>
</gene>
<protein>
    <recommendedName>
        <fullName evidence="1">26S proteasome non-ATPase regulatory subunit 3 N-terminal TPR repeats domain-containing protein</fullName>
    </recommendedName>
</protein>
<dbReference type="Pfam" id="PF25573">
    <property type="entry name" value="TPR_PSMD3_N"/>
    <property type="match status" value="1"/>
</dbReference>
<evidence type="ECO:0000313" key="3">
    <source>
        <dbReference type="Proteomes" id="UP001497522"/>
    </source>
</evidence>
<organism evidence="2 3">
    <name type="scientific">Sphagnum jensenii</name>
    <dbReference type="NCBI Taxonomy" id="128206"/>
    <lineage>
        <taxon>Eukaryota</taxon>
        <taxon>Viridiplantae</taxon>
        <taxon>Streptophyta</taxon>
        <taxon>Embryophyta</taxon>
        <taxon>Bryophyta</taxon>
        <taxon>Sphagnophytina</taxon>
        <taxon>Sphagnopsida</taxon>
        <taxon>Sphagnales</taxon>
        <taxon>Sphagnaceae</taxon>
        <taxon>Sphagnum</taxon>
    </lineage>
</organism>
<sequence length="141" mass="15495">MGLDVEMKTVVELAAAAPSPLIHLKGIITLIEKGVPKKEMQLMARAIRQMLAVRHRLKASTVSSFLKHALPTSSEALSRLLSFVAKVEMGEASMEVDTPSPPSSTSQSQPSYKQSVLPELESFSYLLVIIFLIDHKHLEDV</sequence>
<keyword evidence="3" id="KW-1185">Reference proteome</keyword>
<proteinExistence type="predicted"/>
<evidence type="ECO:0000259" key="1">
    <source>
        <dbReference type="Pfam" id="PF25573"/>
    </source>
</evidence>
<dbReference type="InterPro" id="IPR057985">
    <property type="entry name" value="TPR_PSMD3_N"/>
</dbReference>